<reference evidence="2" key="1">
    <citation type="journal article" date="2019" name="Int. J. Syst. Evol. Microbiol.">
        <title>The Global Catalogue of Microorganisms (GCM) 10K type strain sequencing project: providing services to taxonomists for standard genome sequencing and annotation.</title>
        <authorList>
            <consortium name="The Broad Institute Genomics Platform"/>
            <consortium name="The Broad Institute Genome Sequencing Center for Infectious Disease"/>
            <person name="Wu L."/>
            <person name="Ma J."/>
        </authorList>
    </citation>
    <scope>NUCLEOTIDE SEQUENCE [LARGE SCALE GENOMIC DNA]</scope>
    <source>
        <strain evidence="2">JCM 17386</strain>
    </source>
</reference>
<comment type="caution">
    <text evidence="1">The sequence shown here is derived from an EMBL/GenBank/DDBJ whole genome shotgun (WGS) entry which is preliminary data.</text>
</comment>
<sequence length="184" mass="21149">MSNNRKFKLEGLIPEILYSVKYDGESENEFQKLFKQWGDPLWLYKFFSANVADLKSEAWGGITIPKAVSNTNQQAREMQRTILAIANGQNDKFKMLSDYFVPLSNGKIGKLEWDKGKGLLNHNWLRIYAIRCSKNTYVITGGGIKLTRDMSPLHLQEELLKLKQAELYLRSGEDEEIDPCNIDL</sequence>
<dbReference type="RefSeq" id="WP_229352844.1">
    <property type="nucleotide sequence ID" value="NZ_BAABAO010000003.1"/>
</dbReference>
<name>A0ABP7XV76_9FLAO</name>
<organism evidence="1 2">
    <name type="scientific">Flavobacterium chungbukense</name>
    <dbReference type="NCBI Taxonomy" id="877464"/>
    <lineage>
        <taxon>Bacteria</taxon>
        <taxon>Pseudomonadati</taxon>
        <taxon>Bacteroidota</taxon>
        <taxon>Flavobacteriia</taxon>
        <taxon>Flavobacteriales</taxon>
        <taxon>Flavobacteriaceae</taxon>
        <taxon>Flavobacterium</taxon>
    </lineage>
</organism>
<keyword evidence="2" id="KW-1185">Reference proteome</keyword>
<proteinExistence type="predicted"/>
<accession>A0ABP7XV76</accession>
<evidence type="ECO:0000313" key="1">
    <source>
        <dbReference type="EMBL" id="GAA4126104.1"/>
    </source>
</evidence>
<dbReference type="Proteomes" id="UP001501333">
    <property type="component" value="Unassembled WGS sequence"/>
</dbReference>
<dbReference type="EMBL" id="BAABAO010000003">
    <property type="protein sequence ID" value="GAA4126104.1"/>
    <property type="molecule type" value="Genomic_DNA"/>
</dbReference>
<evidence type="ECO:0000313" key="2">
    <source>
        <dbReference type="Proteomes" id="UP001501333"/>
    </source>
</evidence>
<protein>
    <submittedName>
        <fullName evidence="1">Uncharacterized protein</fullName>
    </submittedName>
</protein>
<gene>
    <name evidence="1" type="ORF">GCM10022250_12530</name>
</gene>